<keyword evidence="2" id="KW-1185">Reference proteome</keyword>
<dbReference type="Proteomes" id="UP000028990">
    <property type="component" value="Unassembled WGS sequence"/>
</dbReference>
<sequence>MSPRSAACQAVDFIADSGSHNPIVHLSVSGPALWTTFPGRKSLSCEKQKVPEAPAGLCRRLQQSSRGGRQLSLHSFGLLCVASSGCHGAVAETGSLCAQPPELRASLGAQEDGPSPNGVPRATAPSGISILEKKMNSGGIQGLSSGPPAQKQNGLWGTQVFRCAVLAALVSWIDSNGCFTATPGKSRQSVAPEGGTEVAARDAKRMSANEVTISAPDGLRRMDRSNRITKSCIN</sequence>
<dbReference type="PANTHER" id="PTHR14731:SF0">
    <property type="entry name" value="BRAIN AND ACUTE LEUKEMIA CYTOPLASMIC PROTEIN"/>
    <property type="match status" value="1"/>
</dbReference>
<evidence type="ECO:0000313" key="2">
    <source>
        <dbReference type="Proteomes" id="UP000028990"/>
    </source>
</evidence>
<dbReference type="AlphaFoldDB" id="A0A091CRP8"/>
<evidence type="ECO:0000313" key="1">
    <source>
        <dbReference type="EMBL" id="KFO20050.1"/>
    </source>
</evidence>
<protein>
    <submittedName>
        <fullName evidence="1">Brain and acute leukemia cytoplasmic protein</fullName>
    </submittedName>
</protein>
<dbReference type="GO" id="GO:0005737">
    <property type="term" value="C:cytoplasm"/>
    <property type="evidence" value="ECO:0007669"/>
    <property type="project" value="InterPro"/>
</dbReference>
<dbReference type="InterPro" id="IPR009728">
    <property type="entry name" value="BAALC"/>
</dbReference>
<gene>
    <name evidence="1" type="ORF">H920_18556</name>
</gene>
<organism evidence="1 2">
    <name type="scientific">Fukomys damarensis</name>
    <name type="common">Damaraland mole rat</name>
    <name type="synonym">Cryptomys damarensis</name>
    <dbReference type="NCBI Taxonomy" id="885580"/>
    <lineage>
        <taxon>Eukaryota</taxon>
        <taxon>Metazoa</taxon>
        <taxon>Chordata</taxon>
        <taxon>Craniata</taxon>
        <taxon>Vertebrata</taxon>
        <taxon>Euteleostomi</taxon>
        <taxon>Mammalia</taxon>
        <taxon>Eutheria</taxon>
        <taxon>Euarchontoglires</taxon>
        <taxon>Glires</taxon>
        <taxon>Rodentia</taxon>
        <taxon>Hystricomorpha</taxon>
        <taxon>Bathyergidae</taxon>
        <taxon>Fukomys</taxon>
    </lineage>
</organism>
<reference evidence="1 2" key="1">
    <citation type="submission" date="2013-11" db="EMBL/GenBank/DDBJ databases">
        <title>The Damaraland mole rat (Fukomys damarensis) genome and evolution of African mole rats.</title>
        <authorList>
            <person name="Gladyshev V.N."/>
            <person name="Fang X."/>
        </authorList>
    </citation>
    <scope>NUCLEOTIDE SEQUENCE [LARGE SCALE GENOMIC DNA]</scope>
    <source>
        <tissue evidence="1">Liver</tissue>
    </source>
</reference>
<proteinExistence type="predicted"/>
<accession>A0A091CRP8</accession>
<name>A0A091CRP8_FUKDA</name>
<dbReference type="EMBL" id="KN124863">
    <property type="protein sequence ID" value="KFO20050.1"/>
    <property type="molecule type" value="Genomic_DNA"/>
</dbReference>
<dbReference type="PANTHER" id="PTHR14731">
    <property type="entry name" value="BRAIN AND ACUTE LEUKEMIA CYTOPLASMIC PROTEIN"/>
    <property type="match status" value="1"/>
</dbReference>